<keyword evidence="2" id="KW-0812">Transmembrane</keyword>
<feature type="compositionally biased region" description="Polar residues" evidence="1">
    <location>
        <begin position="302"/>
        <end position="321"/>
    </location>
</feature>
<feature type="compositionally biased region" description="Low complexity" evidence="1">
    <location>
        <begin position="327"/>
        <end position="336"/>
    </location>
</feature>
<feature type="transmembrane region" description="Helical" evidence="2">
    <location>
        <begin position="93"/>
        <end position="114"/>
    </location>
</feature>
<evidence type="ECO:0000313" key="4">
    <source>
        <dbReference type="Proteomes" id="UP000807716"/>
    </source>
</evidence>
<accession>A0A9P6Q1N0</accession>
<keyword evidence="2" id="KW-0472">Membrane</keyword>
<proteinExistence type="predicted"/>
<protein>
    <submittedName>
        <fullName evidence="3">Uncharacterized protein</fullName>
    </submittedName>
</protein>
<feature type="transmembrane region" description="Helical" evidence="2">
    <location>
        <begin position="61"/>
        <end position="81"/>
    </location>
</feature>
<keyword evidence="2" id="KW-1133">Transmembrane helix</keyword>
<evidence type="ECO:0000313" key="3">
    <source>
        <dbReference type="EMBL" id="KAG0256564.1"/>
    </source>
</evidence>
<organism evidence="3 4">
    <name type="scientific">Actinomortierella ambigua</name>
    <dbReference type="NCBI Taxonomy" id="1343610"/>
    <lineage>
        <taxon>Eukaryota</taxon>
        <taxon>Fungi</taxon>
        <taxon>Fungi incertae sedis</taxon>
        <taxon>Mucoromycota</taxon>
        <taxon>Mortierellomycotina</taxon>
        <taxon>Mortierellomycetes</taxon>
        <taxon>Mortierellales</taxon>
        <taxon>Mortierellaceae</taxon>
        <taxon>Actinomortierella</taxon>
    </lineage>
</organism>
<feature type="region of interest" description="Disordered" evidence="1">
    <location>
        <begin position="192"/>
        <end position="231"/>
    </location>
</feature>
<keyword evidence="4" id="KW-1185">Reference proteome</keyword>
<feature type="compositionally biased region" description="Low complexity" evidence="1">
    <location>
        <begin position="192"/>
        <end position="220"/>
    </location>
</feature>
<sequence>MGWDPMEPSLPGCGMTPWVGSFDPVKFIYFMLATVLLPYPCYIVVATIFNWEHRPKRPARHYQDILHATSYGLILFIFGNYTQTFNWKSWPKGMYILFLGALGVILAFAAYHIYLGYLLNRTVPGFLGYYLLGLLIPATLTLIGYACYKQQNLDKFGLSRFYNQLLFWKWKRAANVTKRKIEKQAKATAAAKAKAQLEQQQQPSTPPQKQELTTSSTTSLPPTPPPKPGSEQLSIANLDAQLNAAADAADAAVAAGASSVVVEVHDDAPLSPSNEDTLAMQSMSTVVPPQVHVLVNQNTPTTTIEGSSSVPTSHLAETTATPAPGSTVPAAVEATGGTAGVGGSQAAPPPQVESTPDHPELTVSIQPFVPYAWTASVPAYFHPHHWQMFYALAFFTRFDHWVSRVGGGIVIGCYMQGIMAYGFDYLLEE</sequence>
<dbReference type="AlphaFoldDB" id="A0A9P6Q1N0"/>
<gene>
    <name evidence="3" type="ORF">DFQ27_005669</name>
</gene>
<feature type="transmembrane region" description="Helical" evidence="2">
    <location>
        <begin position="126"/>
        <end position="146"/>
    </location>
</feature>
<feature type="region of interest" description="Disordered" evidence="1">
    <location>
        <begin position="302"/>
        <end position="358"/>
    </location>
</feature>
<dbReference type="Proteomes" id="UP000807716">
    <property type="component" value="Unassembled WGS sequence"/>
</dbReference>
<feature type="transmembrane region" description="Helical" evidence="2">
    <location>
        <begin position="27"/>
        <end position="49"/>
    </location>
</feature>
<evidence type="ECO:0000256" key="2">
    <source>
        <dbReference type="SAM" id="Phobius"/>
    </source>
</evidence>
<dbReference type="OrthoDB" id="441660at2759"/>
<dbReference type="EMBL" id="JAAAJB010000405">
    <property type="protein sequence ID" value="KAG0256564.1"/>
    <property type="molecule type" value="Genomic_DNA"/>
</dbReference>
<name>A0A9P6Q1N0_9FUNG</name>
<comment type="caution">
    <text evidence="3">The sequence shown here is derived from an EMBL/GenBank/DDBJ whole genome shotgun (WGS) entry which is preliminary data.</text>
</comment>
<evidence type="ECO:0000256" key="1">
    <source>
        <dbReference type="SAM" id="MobiDB-lite"/>
    </source>
</evidence>
<reference evidence="3" key="1">
    <citation type="journal article" date="2020" name="Fungal Divers.">
        <title>Resolving the Mortierellaceae phylogeny through synthesis of multi-gene phylogenetics and phylogenomics.</title>
        <authorList>
            <person name="Vandepol N."/>
            <person name="Liber J."/>
            <person name="Desiro A."/>
            <person name="Na H."/>
            <person name="Kennedy M."/>
            <person name="Barry K."/>
            <person name="Grigoriev I.V."/>
            <person name="Miller A.N."/>
            <person name="O'Donnell K."/>
            <person name="Stajich J.E."/>
            <person name="Bonito G."/>
        </authorList>
    </citation>
    <scope>NUCLEOTIDE SEQUENCE</scope>
    <source>
        <strain evidence="3">BC1065</strain>
    </source>
</reference>